<sequence>MSYSHITKCSWFFRAFQKPAFLPTVKGLPMSHRHVLPSGWLRATSIAYTDICRDGEDIFHSVRINAMSPAWMTCLMLKSKEASPKQIVAG</sequence>
<dbReference type="HOGENOM" id="CLU_2433696_0_0_2"/>
<organism evidence="1 2">
    <name type="scientific">Candidatus Nitrososphaera evergladensis SR1</name>
    <dbReference type="NCBI Taxonomy" id="1459636"/>
    <lineage>
        <taxon>Archaea</taxon>
        <taxon>Nitrososphaerota</taxon>
        <taxon>Nitrososphaeria</taxon>
        <taxon>Nitrososphaerales</taxon>
        <taxon>Nitrososphaeraceae</taxon>
        <taxon>Nitrososphaera</taxon>
    </lineage>
</organism>
<gene>
    <name evidence="1" type="ORF">NTE_00545</name>
</gene>
<accession>A0A075MMC1</accession>
<dbReference type="EMBL" id="CP007174">
    <property type="protein sequence ID" value="AIF82626.1"/>
    <property type="molecule type" value="Genomic_DNA"/>
</dbReference>
<evidence type="ECO:0000313" key="1">
    <source>
        <dbReference type="EMBL" id="AIF82626.1"/>
    </source>
</evidence>
<dbReference type="STRING" id="1459636.NTE_00545"/>
<proteinExistence type="predicted"/>
<evidence type="ECO:0000313" key="2">
    <source>
        <dbReference type="Proteomes" id="UP000028194"/>
    </source>
</evidence>
<name>A0A075MMC1_9ARCH</name>
<keyword evidence="2" id="KW-1185">Reference proteome</keyword>
<dbReference type="KEGG" id="nev:NTE_00545"/>
<dbReference type="Proteomes" id="UP000028194">
    <property type="component" value="Chromosome"/>
</dbReference>
<protein>
    <submittedName>
        <fullName evidence="1">Uncharacterized protein</fullName>
    </submittedName>
</protein>
<reference evidence="1 2" key="1">
    <citation type="journal article" date="2014" name="PLoS ONE">
        <title>Genome Sequence of Candidatus Nitrososphaera evergladensis from Group I.1b Enriched from Everglades Soil Reveals Novel Genomic Features of the Ammonia-Oxidizing Archaea.</title>
        <authorList>
            <person name="Zhalnina K.V."/>
            <person name="Dias R."/>
            <person name="Leonard M.T."/>
            <person name="Dorr de Quadros P."/>
            <person name="Camargo F.A."/>
            <person name="Drew J.C."/>
            <person name="Farmerie W.G."/>
            <person name="Daroub S.H."/>
            <person name="Triplett E.W."/>
        </authorList>
    </citation>
    <scope>NUCLEOTIDE SEQUENCE [LARGE SCALE GENOMIC DNA]</scope>
    <source>
        <strain evidence="1 2">SR1</strain>
    </source>
</reference>
<dbReference type="AlphaFoldDB" id="A0A075MMC1"/>